<protein>
    <recommendedName>
        <fullName evidence="10">Actinidain</fullName>
        <ecNumber evidence="9">3.4.22.14</ecNumber>
    </recommendedName>
</protein>
<feature type="domain" description="Cathepsin propeptide inhibitor" evidence="13">
    <location>
        <begin position="44"/>
        <end position="101"/>
    </location>
</feature>
<dbReference type="InterPro" id="IPR039417">
    <property type="entry name" value="Peptidase_C1A_papain-like"/>
</dbReference>
<evidence type="ECO:0000256" key="6">
    <source>
        <dbReference type="ARBA" id="ARBA00023157"/>
    </source>
</evidence>
<reference evidence="14" key="1">
    <citation type="journal article" date="2021" name="Plant Cell Rep.">
        <title>Protuberances are organized distinct regions of long-term callus: histological and transcriptomic analyses in kiwifruit.</title>
        <authorList>
            <person name="Czernicka M."/>
            <person name="Chlosta I."/>
            <person name="Keska K."/>
            <person name="Kozieradzka-Kiszkurno M."/>
            <person name="Abdullah M."/>
            <person name="Popielarska-Konieczna M."/>
        </authorList>
    </citation>
    <scope>NUCLEOTIDE SEQUENCE</scope>
</reference>
<dbReference type="Pfam" id="PF00112">
    <property type="entry name" value="Peptidase_C1"/>
    <property type="match status" value="1"/>
</dbReference>
<dbReference type="Pfam" id="PF08246">
    <property type="entry name" value="Inhibitor_I29"/>
    <property type="match status" value="1"/>
</dbReference>
<dbReference type="InterPro" id="IPR013128">
    <property type="entry name" value="Peptidase_C1A"/>
</dbReference>
<evidence type="ECO:0000256" key="7">
    <source>
        <dbReference type="ARBA" id="ARBA00050389"/>
    </source>
</evidence>
<evidence type="ECO:0000256" key="11">
    <source>
        <dbReference type="SAM" id="SignalP"/>
    </source>
</evidence>
<dbReference type="PRINTS" id="PR00705">
    <property type="entry name" value="PAPAIN"/>
</dbReference>
<comment type="similarity">
    <text evidence="1">Belongs to the peptidase C1 family.</text>
</comment>
<dbReference type="SMART" id="SM00848">
    <property type="entry name" value="Inhibitor_I29"/>
    <property type="match status" value="1"/>
</dbReference>
<dbReference type="InterPro" id="IPR000668">
    <property type="entry name" value="Peptidase_C1A_C"/>
</dbReference>
<dbReference type="InterPro" id="IPR038765">
    <property type="entry name" value="Papain-like_cys_pep_sf"/>
</dbReference>
<dbReference type="EMBL" id="MT463287">
    <property type="protein sequence ID" value="QRK14277.1"/>
    <property type="molecule type" value="mRNA"/>
</dbReference>
<dbReference type="Gene3D" id="3.90.70.10">
    <property type="entry name" value="Cysteine proteinases"/>
    <property type="match status" value="1"/>
</dbReference>
<evidence type="ECO:0000313" key="14">
    <source>
        <dbReference type="EMBL" id="QRK14277.1"/>
    </source>
</evidence>
<dbReference type="GO" id="GO:0006508">
    <property type="term" value="P:proteolysis"/>
    <property type="evidence" value="ECO:0007669"/>
    <property type="project" value="UniProtKB-KW"/>
</dbReference>
<evidence type="ECO:0000259" key="13">
    <source>
        <dbReference type="SMART" id="SM00848"/>
    </source>
</evidence>
<feature type="signal peptide" evidence="11">
    <location>
        <begin position="1"/>
        <end position="26"/>
    </location>
</feature>
<evidence type="ECO:0000256" key="8">
    <source>
        <dbReference type="ARBA" id="ARBA00058326"/>
    </source>
</evidence>
<evidence type="ECO:0000256" key="5">
    <source>
        <dbReference type="ARBA" id="ARBA00022807"/>
    </source>
</evidence>
<comment type="function">
    <text evidence="8">Cysteine protease responsible for the cleavage of kiwellin into kissper and KiTH.</text>
</comment>
<dbReference type="AlphaFoldDB" id="A0A891FV96"/>
<dbReference type="PROSITE" id="PS00639">
    <property type="entry name" value="THIOL_PROTEASE_HIS"/>
    <property type="match status" value="1"/>
</dbReference>
<evidence type="ECO:0000256" key="4">
    <source>
        <dbReference type="ARBA" id="ARBA00022801"/>
    </source>
</evidence>
<keyword evidence="4" id="KW-0378">Hydrolase</keyword>
<sequence>MKMGSPKSVISMSLLFFSTLLILSSALDIENSIQRTNDQVMAMYESWLVEQGKFYNSLDEKEMRFEIFKENLRIIDEHNADSNRSYTVGLNRFADLTNEEYRSKYLGLKSGSMAKVSNRYVPRVGDVLLNTVDWRTVGAVVGVKDQGDCESCWAFSAVAAVEGINKIRTGNLISLSEQELVDCGRTQITKGCHTGLMTDAFEFIINNGGINTEKNYPYNAKDGECNLYKKNEKYVTIDTYENVPYNNEWALQTAVTYQPVSVALDAAGDAFKQYSSGIFTGPCGTSIDHGVTIVGYGTERGMDYWIVKNSYGTQWGESGYIKIQRNVGGAGKCGIAIMPSYPVKYSYQNPNKHYPSLINPLTFSTSKETPLGVNEGQTSDA</sequence>
<comment type="catalytic activity">
    <reaction evidence="7">
        <text>Specificity close to that of papain.</text>
        <dbReference type="EC" id="3.4.22.14"/>
    </reaction>
</comment>
<name>A0A891FV96_ACTDE</name>
<evidence type="ECO:0000256" key="9">
    <source>
        <dbReference type="ARBA" id="ARBA00066502"/>
    </source>
</evidence>
<keyword evidence="6" id="KW-1015">Disulfide bond</keyword>
<dbReference type="CDD" id="cd02248">
    <property type="entry name" value="Peptidase_C1A"/>
    <property type="match status" value="1"/>
</dbReference>
<dbReference type="InterPro" id="IPR000169">
    <property type="entry name" value="Pept_cys_AS"/>
</dbReference>
<gene>
    <name evidence="14" type="primary">ACT1A</name>
</gene>
<evidence type="ECO:0000256" key="10">
    <source>
        <dbReference type="ARBA" id="ARBA00068904"/>
    </source>
</evidence>
<dbReference type="InterPro" id="IPR013201">
    <property type="entry name" value="Prot_inhib_I29"/>
</dbReference>
<dbReference type="SMART" id="SM00645">
    <property type="entry name" value="Pept_C1"/>
    <property type="match status" value="1"/>
</dbReference>
<evidence type="ECO:0000256" key="3">
    <source>
        <dbReference type="ARBA" id="ARBA00022729"/>
    </source>
</evidence>
<accession>A0A891FV96</accession>
<dbReference type="EC" id="3.4.22.14" evidence="9"/>
<keyword evidence="2" id="KW-0645">Protease</keyword>
<dbReference type="PANTHER" id="PTHR12411">
    <property type="entry name" value="CYSTEINE PROTEASE FAMILY C1-RELATED"/>
    <property type="match status" value="1"/>
</dbReference>
<feature type="chain" id="PRO_5032792367" description="Actinidain" evidence="11">
    <location>
        <begin position="27"/>
        <end position="381"/>
    </location>
</feature>
<proteinExistence type="evidence at transcript level"/>
<evidence type="ECO:0000256" key="2">
    <source>
        <dbReference type="ARBA" id="ARBA00022670"/>
    </source>
</evidence>
<dbReference type="GO" id="GO:0004197">
    <property type="term" value="F:cysteine-type endopeptidase activity"/>
    <property type="evidence" value="ECO:0007669"/>
    <property type="project" value="UniProtKB-EC"/>
</dbReference>
<dbReference type="PROSITE" id="PS00139">
    <property type="entry name" value="THIOL_PROTEASE_CYS"/>
    <property type="match status" value="1"/>
</dbReference>
<dbReference type="FunFam" id="3.90.70.10:FF:000068">
    <property type="entry name" value="Cysteine protease 1"/>
    <property type="match status" value="1"/>
</dbReference>
<dbReference type="InterPro" id="IPR025660">
    <property type="entry name" value="Pept_his_AS"/>
</dbReference>
<keyword evidence="5" id="KW-0788">Thiol protease</keyword>
<feature type="domain" description="Peptidase C1A papain C-terminal" evidence="12">
    <location>
        <begin position="128"/>
        <end position="343"/>
    </location>
</feature>
<evidence type="ECO:0000256" key="1">
    <source>
        <dbReference type="ARBA" id="ARBA00008455"/>
    </source>
</evidence>
<dbReference type="SUPFAM" id="SSF54001">
    <property type="entry name" value="Cysteine proteinases"/>
    <property type="match status" value="1"/>
</dbReference>
<evidence type="ECO:0000259" key="12">
    <source>
        <dbReference type="SMART" id="SM00645"/>
    </source>
</evidence>
<keyword evidence="3 11" id="KW-0732">Signal</keyword>
<organism evidence="14">
    <name type="scientific">Actinidia deliciosa</name>
    <name type="common">Kiwi</name>
    <dbReference type="NCBI Taxonomy" id="3627"/>
    <lineage>
        <taxon>Eukaryota</taxon>
        <taxon>Viridiplantae</taxon>
        <taxon>Streptophyta</taxon>
        <taxon>Embryophyta</taxon>
        <taxon>Tracheophyta</taxon>
        <taxon>Spermatophyta</taxon>
        <taxon>Magnoliopsida</taxon>
        <taxon>eudicotyledons</taxon>
        <taxon>Gunneridae</taxon>
        <taxon>Pentapetalae</taxon>
        <taxon>asterids</taxon>
        <taxon>Ericales</taxon>
        <taxon>Actinidiaceae</taxon>
        <taxon>Actinidia</taxon>
    </lineage>
</organism>